<dbReference type="PANTHER" id="PTHR38115:SF1">
    <property type="entry name" value="LIPOCALIN-LIKE DOMAIN-CONTAINING PROTEIN"/>
    <property type="match status" value="1"/>
</dbReference>
<dbReference type="InterPro" id="IPR053037">
    <property type="entry name" value="Pericyclase_pydY-like"/>
</dbReference>
<reference evidence="2 3" key="1">
    <citation type="submission" date="2018-02" db="EMBL/GenBank/DDBJ databases">
        <title>The genomes of Aspergillus section Nigri reveals drivers in fungal speciation.</title>
        <authorList>
            <consortium name="DOE Joint Genome Institute"/>
            <person name="Vesth T.C."/>
            <person name="Nybo J."/>
            <person name="Theobald S."/>
            <person name="Brandl J."/>
            <person name="Frisvad J.C."/>
            <person name="Nielsen K.F."/>
            <person name="Lyhne E.K."/>
            <person name="Kogle M.E."/>
            <person name="Kuo A."/>
            <person name="Riley R."/>
            <person name="Clum A."/>
            <person name="Nolan M."/>
            <person name="Lipzen A."/>
            <person name="Salamov A."/>
            <person name="Henrissat B."/>
            <person name="Wiebenga A."/>
            <person name="De vries R.P."/>
            <person name="Grigoriev I.V."/>
            <person name="Mortensen U.H."/>
            <person name="Andersen M.R."/>
            <person name="Baker S.E."/>
        </authorList>
    </citation>
    <scope>NUCLEOTIDE SEQUENCE [LARGE SCALE GENOMIC DNA]</scope>
    <source>
        <strain evidence="2 3">CBS 115571</strain>
    </source>
</reference>
<dbReference type="PANTHER" id="PTHR38115">
    <property type="entry name" value="LIPOCALIN-LIKE DOMAIN-CONTAINING PROTEIN"/>
    <property type="match status" value="1"/>
</dbReference>
<feature type="region of interest" description="Disordered" evidence="1">
    <location>
        <begin position="1"/>
        <end position="62"/>
    </location>
</feature>
<gene>
    <name evidence="2" type="ORF">BO99DRAFT_381926</name>
</gene>
<dbReference type="EMBL" id="KZ825123">
    <property type="protein sequence ID" value="PYI20691.1"/>
    <property type="molecule type" value="Genomic_DNA"/>
</dbReference>
<accession>A0A2V5HAP5</accession>
<sequence length="290" mass="31713">MTPTIDNLTGSWTLASTPTYSLCPSSPSLTRHQPTKTNHPPPPNPPRRARGKGPNYQDKSLSSDLDPILKLQGIPWLLRKTILFTPLTIQITHHTVTTNNASGRTTMHLTARQTSIKAANPPPDIRHFDWEVYEQENLLFGGIVCRNRYIRGDILVPALTEVGGSAGGGSGDGVVRPAVEVQSLLEDDLGQAVVKRFLRGEVEVDGCTLSEGFLVEEPVVGGLFGEEGQGDGEGIWGHVFDRKKDGGWCSEQVWGFEMIHGERLYTRRAVVTNSTGGYGLAQLVYRLVES</sequence>
<protein>
    <submittedName>
        <fullName evidence="2">Uncharacterized protein</fullName>
    </submittedName>
</protein>
<dbReference type="OMA" id="MEFTHGS"/>
<name>A0A2V5HAP5_ASPV1</name>
<evidence type="ECO:0000313" key="2">
    <source>
        <dbReference type="EMBL" id="PYI20691.1"/>
    </source>
</evidence>
<feature type="compositionally biased region" description="Polar residues" evidence="1">
    <location>
        <begin position="1"/>
        <end position="32"/>
    </location>
</feature>
<dbReference type="AlphaFoldDB" id="A0A2V5HAP5"/>
<keyword evidence="3" id="KW-1185">Reference proteome</keyword>
<dbReference type="Proteomes" id="UP000249829">
    <property type="component" value="Unassembled WGS sequence"/>
</dbReference>
<evidence type="ECO:0000313" key="3">
    <source>
        <dbReference type="Proteomes" id="UP000249829"/>
    </source>
</evidence>
<evidence type="ECO:0000256" key="1">
    <source>
        <dbReference type="SAM" id="MobiDB-lite"/>
    </source>
</evidence>
<proteinExistence type="predicted"/>
<organism evidence="2 3">
    <name type="scientific">Aspergillus violaceofuscus (strain CBS 115571)</name>
    <dbReference type="NCBI Taxonomy" id="1450538"/>
    <lineage>
        <taxon>Eukaryota</taxon>
        <taxon>Fungi</taxon>
        <taxon>Dikarya</taxon>
        <taxon>Ascomycota</taxon>
        <taxon>Pezizomycotina</taxon>
        <taxon>Eurotiomycetes</taxon>
        <taxon>Eurotiomycetidae</taxon>
        <taxon>Eurotiales</taxon>
        <taxon>Aspergillaceae</taxon>
        <taxon>Aspergillus</taxon>
    </lineage>
</organism>